<comment type="caution">
    <text evidence="4">The sequence shown here is derived from an EMBL/GenBank/DDBJ whole genome shotgun (WGS) entry which is preliminary data.</text>
</comment>
<dbReference type="AlphaFoldDB" id="A0A510XGP0"/>
<evidence type="ECO:0000313" key="4">
    <source>
        <dbReference type="EMBL" id="GEK48580.1"/>
    </source>
</evidence>
<dbReference type="Gene3D" id="1.10.287.110">
    <property type="entry name" value="DnaJ domain"/>
    <property type="match status" value="1"/>
</dbReference>
<dbReference type="OrthoDB" id="581986at2"/>
<dbReference type="SMART" id="SM00271">
    <property type="entry name" value="DnaJ"/>
    <property type="match status" value="1"/>
</dbReference>
<dbReference type="RefSeq" id="WP_146803909.1">
    <property type="nucleotide sequence ID" value="NZ_BJUK01000040.1"/>
</dbReference>
<reference evidence="4 5" key="1">
    <citation type="submission" date="2019-07" db="EMBL/GenBank/DDBJ databases">
        <title>Whole genome shotgun sequence of Halomonas pacifica NBRC 102220.</title>
        <authorList>
            <person name="Hosoyama A."/>
            <person name="Uohara A."/>
            <person name="Ohji S."/>
            <person name="Ichikawa N."/>
        </authorList>
    </citation>
    <scope>NUCLEOTIDE SEQUENCE [LARGE SCALE GENOMIC DNA]</scope>
    <source>
        <strain evidence="4 5">NBRC 102220</strain>
    </source>
</reference>
<keyword evidence="1" id="KW-0143">Chaperone</keyword>
<dbReference type="EMBL" id="BJUK01000040">
    <property type="protein sequence ID" value="GEK48580.1"/>
    <property type="molecule type" value="Genomic_DNA"/>
</dbReference>
<dbReference type="PANTHER" id="PTHR24074">
    <property type="entry name" value="CO-CHAPERONE PROTEIN DJLA"/>
    <property type="match status" value="1"/>
</dbReference>
<dbReference type="PRINTS" id="PR00625">
    <property type="entry name" value="JDOMAIN"/>
</dbReference>
<organism evidence="4 5">
    <name type="scientific">Bisbaumannia pacifica</name>
    <dbReference type="NCBI Taxonomy" id="77098"/>
    <lineage>
        <taxon>Bacteria</taxon>
        <taxon>Pseudomonadati</taxon>
        <taxon>Pseudomonadota</taxon>
        <taxon>Gammaproteobacteria</taxon>
        <taxon>Oceanospirillales</taxon>
        <taxon>Halomonadaceae</taxon>
        <taxon>Bisbaumannia</taxon>
    </lineage>
</organism>
<evidence type="ECO:0000256" key="1">
    <source>
        <dbReference type="ARBA" id="ARBA00023186"/>
    </source>
</evidence>
<keyword evidence="5" id="KW-1185">Reference proteome</keyword>
<dbReference type="PROSITE" id="PS50076">
    <property type="entry name" value="DNAJ_2"/>
    <property type="match status" value="1"/>
</dbReference>
<feature type="region of interest" description="Disordered" evidence="2">
    <location>
        <begin position="158"/>
        <end position="254"/>
    </location>
</feature>
<feature type="domain" description="J" evidence="3">
    <location>
        <begin position="251"/>
        <end position="313"/>
    </location>
</feature>
<gene>
    <name evidence="4" type="ORF">HPA02_28630</name>
</gene>
<feature type="compositionally biased region" description="Basic and acidic residues" evidence="2">
    <location>
        <begin position="158"/>
        <end position="238"/>
    </location>
</feature>
<dbReference type="CDD" id="cd06257">
    <property type="entry name" value="DnaJ"/>
    <property type="match status" value="1"/>
</dbReference>
<dbReference type="InterPro" id="IPR001623">
    <property type="entry name" value="DnaJ_domain"/>
</dbReference>
<dbReference type="InterPro" id="IPR050817">
    <property type="entry name" value="DjlA_DnaK_co-chaperone"/>
</dbReference>
<evidence type="ECO:0000313" key="5">
    <source>
        <dbReference type="Proteomes" id="UP000321275"/>
    </source>
</evidence>
<evidence type="ECO:0000256" key="2">
    <source>
        <dbReference type="SAM" id="MobiDB-lite"/>
    </source>
</evidence>
<dbReference type="Pfam" id="PF00226">
    <property type="entry name" value="DnaJ"/>
    <property type="match status" value="1"/>
</dbReference>
<sequence length="313" mass="36552">MSIARFTPFERLLLTSRHQADTAALLLLGWVLVNQGPVGETQRARLASLTRDFRHGHALEPLLEIATAQDLDAIQLAAEVLQREARGGYPFLRLAIALAAGQGEPSPANHHVLRFLADLLGVPPQEFAALFEATSQRPLKEPDDPSRHAYWQPHFEERARQEEARRQAEAQARASEERKRDAERRQRDEARRKRNEDGEKRRGHQEERRRQEQRRQDDEARRRREERERRQGEQEWRERRQHQPPPGRQSRALQVLGLSDGASRQEIRRAYRRLAQAHHPDRFHAEGEAVMASASRRFQRIKQAYDFLMREVS</sequence>
<dbReference type="SUPFAM" id="SSF46565">
    <property type="entry name" value="Chaperone J-domain"/>
    <property type="match status" value="1"/>
</dbReference>
<protein>
    <recommendedName>
        <fullName evidence="3">J domain-containing protein</fullName>
    </recommendedName>
</protein>
<dbReference type="Proteomes" id="UP000321275">
    <property type="component" value="Unassembled WGS sequence"/>
</dbReference>
<proteinExistence type="predicted"/>
<dbReference type="InterPro" id="IPR036869">
    <property type="entry name" value="J_dom_sf"/>
</dbReference>
<name>A0A510XGP0_9GAMM</name>
<accession>A0A510XGP0</accession>
<evidence type="ECO:0000259" key="3">
    <source>
        <dbReference type="PROSITE" id="PS50076"/>
    </source>
</evidence>